<dbReference type="PANTHER" id="PTHR38459:SF1">
    <property type="entry name" value="PROPHAGE BACTOPRENOL-LINKED GLUCOSE TRANSLOCASE HOMOLOG"/>
    <property type="match status" value="1"/>
</dbReference>
<dbReference type="RefSeq" id="WP_130263964.1">
    <property type="nucleotide sequence ID" value="NZ_CP035952.1"/>
</dbReference>
<dbReference type="InterPro" id="IPR007267">
    <property type="entry name" value="GtrA_DPMS_TM"/>
</dbReference>
<reference evidence="8 9" key="1">
    <citation type="submission" date="2019-02" db="EMBL/GenBank/DDBJ databases">
        <title>Complete genome sequence of Pseudomonas sp. SNU WT1 isolated from rainbow trout.</title>
        <authorList>
            <person name="Oh W.T."/>
            <person name="Park S.C."/>
        </authorList>
    </citation>
    <scope>NUCLEOTIDE SEQUENCE [LARGE SCALE GENOMIC DNA]</scope>
    <source>
        <strain evidence="8 9">SNU WT1</strain>
    </source>
</reference>
<comment type="subcellular location">
    <subcellularLocation>
        <location evidence="1">Membrane</location>
        <topology evidence="1">Multi-pass membrane protein</topology>
    </subcellularLocation>
</comment>
<keyword evidence="3 6" id="KW-0812">Transmembrane</keyword>
<dbReference type="GO" id="GO:0000271">
    <property type="term" value="P:polysaccharide biosynthetic process"/>
    <property type="evidence" value="ECO:0007669"/>
    <property type="project" value="InterPro"/>
</dbReference>
<name>A0A411MGX8_9PSED</name>
<keyword evidence="4 6" id="KW-1133">Transmembrane helix</keyword>
<gene>
    <name evidence="8" type="ORF">EXN22_10385</name>
</gene>
<feature type="transmembrane region" description="Helical" evidence="6">
    <location>
        <begin position="38"/>
        <end position="54"/>
    </location>
</feature>
<keyword evidence="9" id="KW-1185">Reference proteome</keyword>
<evidence type="ECO:0000256" key="5">
    <source>
        <dbReference type="ARBA" id="ARBA00023136"/>
    </source>
</evidence>
<evidence type="ECO:0000259" key="7">
    <source>
        <dbReference type="Pfam" id="PF04138"/>
    </source>
</evidence>
<sequence length="139" mass="15499">MNNFPLKDRLLRYLGVGALATLVHHLLFAILLQVWAPWTASVAGAATGALVSFWGNRRACFPASAGRKLQPVRFILVSLLHNLGNAAAMWLLLECLSWGPWLAQALTTLSLTLLGFLAHRYWTYANVDIFTCYRATRSR</sequence>
<evidence type="ECO:0000256" key="2">
    <source>
        <dbReference type="ARBA" id="ARBA00009399"/>
    </source>
</evidence>
<feature type="transmembrane region" description="Helical" evidence="6">
    <location>
        <begin position="98"/>
        <end position="118"/>
    </location>
</feature>
<feature type="transmembrane region" description="Helical" evidence="6">
    <location>
        <begin position="12"/>
        <end position="32"/>
    </location>
</feature>
<dbReference type="PANTHER" id="PTHR38459">
    <property type="entry name" value="PROPHAGE BACTOPRENOL-LINKED GLUCOSE TRANSLOCASE HOMOLOG"/>
    <property type="match status" value="1"/>
</dbReference>
<evidence type="ECO:0000256" key="1">
    <source>
        <dbReference type="ARBA" id="ARBA00004141"/>
    </source>
</evidence>
<comment type="similarity">
    <text evidence="2">Belongs to the GtrA family.</text>
</comment>
<evidence type="ECO:0000313" key="8">
    <source>
        <dbReference type="EMBL" id="QBF26085.1"/>
    </source>
</evidence>
<dbReference type="KEGG" id="ptk:EXN22_10385"/>
<dbReference type="EMBL" id="CP035952">
    <property type="protein sequence ID" value="QBF26085.1"/>
    <property type="molecule type" value="Genomic_DNA"/>
</dbReference>
<protein>
    <submittedName>
        <fullName evidence="8">GtrA family protein</fullName>
    </submittedName>
</protein>
<proteinExistence type="inferred from homology"/>
<evidence type="ECO:0000313" key="9">
    <source>
        <dbReference type="Proteomes" id="UP000291130"/>
    </source>
</evidence>
<dbReference type="Proteomes" id="UP000291130">
    <property type="component" value="Chromosome"/>
</dbReference>
<keyword evidence="5 6" id="KW-0472">Membrane</keyword>
<dbReference type="Pfam" id="PF04138">
    <property type="entry name" value="GtrA_DPMS_TM"/>
    <property type="match status" value="1"/>
</dbReference>
<evidence type="ECO:0000256" key="6">
    <source>
        <dbReference type="SAM" id="Phobius"/>
    </source>
</evidence>
<evidence type="ECO:0000256" key="3">
    <source>
        <dbReference type="ARBA" id="ARBA00022692"/>
    </source>
</evidence>
<feature type="domain" description="GtrA/DPMS transmembrane" evidence="7">
    <location>
        <begin position="12"/>
        <end position="123"/>
    </location>
</feature>
<accession>A0A411MGX8</accession>
<dbReference type="InterPro" id="IPR051401">
    <property type="entry name" value="GtrA_CellWall_Glycosyl"/>
</dbReference>
<dbReference type="AlphaFoldDB" id="A0A411MGX8"/>
<evidence type="ECO:0000256" key="4">
    <source>
        <dbReference type="ARBA" id="ARBA00022989"/>
    </source>
</evidence>
<organism evidence="8 9">
    <name type="scientific">Pseudomonas tructae</name>
    <dbReference type="NCBI Taxonomy" id="2518644"/>
    <lineage>
        <taxon>Bacteria</taxon>
        <taxon>Pseudomonadati</taxon>
        <taxon>Pseudomonadota</taxon>
        <taxon>Gammaproteobacteria</taxon>
        <taxon>Pseudomonadales</taxon>
        <taxon>Pseudomonadaceae</taxon>
        <taxon>Pseudomonas</taxon>
    </lineage>
</organism>
<dbReference type="GO" id="GO:0005886">
    <property type="term" value="C:plasma membrane"/>
    <property type="evidence" value="ECO:0007669"/>
    <property type="project" value="TreeGrafter"/>
</dbReference>
<dbReference type="OrthoDB" id="6868638at2"/>
<feature type="transmembrane region" description="Helical" evidence="6">
    <location>
        <begin position="74"/>
        <end position="92"/>
    </location>
</feature>